<feature type="compositionally biased region" description="Basic and acidic residues" evidence="1">
    <location>
        <begin position="32"/>
        <end position="41"/>
    </location>
</feature>
<dbReference type="OrthoDB" id="7866534at2"/>
<accession>A0A239LUT1</accession>
<feature type="transmembrane region" description="Helical" evidence="2">
    <location>
        <begin position="44"/>
        <end position="66"/>
    </location>
</feature>
<dbReference type="AlphaFoldDB" id="A0A239LUT1"/>
<keyword evidence="4" id="KW-1185">Reference proteome</keyword>
<proteinExistence type="predicted"/>
<protein>
    <submittedName>
        <fullName evidence="3">Uncharacterized protein</fullName>
    </submittedName>
</protein>
<name>A0A239LUT1_9RHOB</name>
<organism evidence="3 4">
    <name type="scientific">Tropicimonas sediminicola</name>
    <dbReference type="NCBI Taxonomy" id="1031541"/>
    <lineage>
        <taxon>Bacteria</taxon>
        <taxon>Pseudomonadati</taxon>
        <taxon>Pseudomonadota</taxon>
        <taxon>Alphaproteobacteria</taxon>
        <taxon>Rhodobacterales</taxon>
        <taxon>Roseobacteraceae</taxon>
        <taxon>Tropicimonas</taxon>
    </lineage>
</organism>
<gene>
    <name evidence="3" type="ORF">SAMN05421757_11187</name>
</gene>
<sequence>MKEFSGRLRRIHKIHRRGGGFEAAGTLGQSHYTREKERRERRSALRPALVVLLVMVVFKGFLLAALGAEAYAAKVVALKDGSIVEQFGGFVMAVDPLSRAIATWVSPLFG</sequence>
<evidence type="ECO:0000313" key="4">
    <source>
        <dbReference type="Proteomes" id="UP000198426"/>
    </source>
</evidence>
<keyword evidence="2" id="KW-0472">Membrane</keyword>
<keyword evidence="2" id="KW-0812">Transmembrane</keyword>
<evidence type="ECO:0000313" key="3">
    <source>
        <dbReference type="EMBL" id="SNT34286.1"/>
    </source>
</evidence>
<evidence type="ECO:0000256" key="1">
    <source>
        <dbReference type="SAM" id="MobiDB-lite"/>
    </source>
</evidence>
<evidence type="ECO:0000256" key="2">
    <source>
        <dbReference type="SAM" id="Phobius"/>
    </source>
</evidence>
<dbReference type="Proteomes" id="UP000198426">
    <property type="component" value="Unassembled WGS sequence"/>
</dbReference>
<reference evidence="3 4" key="1">
    <citation type="submission" date="2017-06" db="EMBL/GenBank/DDBJ databases">
        <authorList>
            <person name="Kim H.J."/>
            <person name="Triplett B.A."/>
        </authorList>
    </citation>
    <scope>NUCLEOTIDE SEQUENCE [LARGE SCALE GENOMIC DNA]</scope>
    <source>
        <strain evidence="3 4">DSM 29339</strain>
    </source>
</reference>
<dbReference type="EMBL" id="FZOY01000011">
    <property type="protein sequence ID" value="SNT34286.1"/>
    <property type="molecule type" value="Genomic_DNA"/>
</dbReference>
<dbReference type="RefSeq" id="WP_089235192.1">
    <property type="nucleotide sequence ID" value="NZ_FZOY01000011.1"/>
</dbReference>
<feature type="region of interest" description="Disordered" evidence="1">
    <location>
        <begin position="17"/>
        <end position="41"/>
    </location>
</feature>
<keyword evidence="2" id="KW-1133">Transmembrane helix</keyword>